<dbReference type="EMBL" id="VJWA01000001">
    <property type="protein sequence ID" value="TRW17434.1"/>
    <property type="molecule type" value="Genomic_DNA"/>
</dbReference>
<evidence type="ECO:0000259" key="1">
    <source>
        <dbReference type="PROSITE" id="PS50965"/>
    </source>
</evidence>
<name>A0A552UGU2_9SPHN</name>
<evidence type="ECO:0000313" key="3">
    <source>
        <dbReference type="Proteomes" id="UP000317894"/>
    </source>
</evidence>
<organism evidence="2 3">
    <name type="scientific">Glacieibacterium frigidum</name>
    <dbReference type="NCBI Taxonomy" id="2593303"/>
    <lineage>
        <taxon>Bacteria</taxon>
        <taxon>Pseudomonadati</taxon>
        <taxon>Pseudomonadota</taxon>
        <taxon>Alphaproteobacteria</taxon>
        <taxon>Sphingomonadales</taxon>
        <taxon>Sphingosinicellaceae</taxon>
        <taxon>Glacieibacterium</taxon>
    </lineage>
</organism>
<dbReference type="Proteomes" id="UP000317894">
    <property type="component" value="Unassembled WGS sequence"/>
</dbReference>
<dbReference type="Pfam" id="PF08378">
    <property type="entry name" value="NERD"/>
    <property type="match status" value="1"/>
</dbReference>
<gene>
    <name evidence="2" type="ORF">FMM06_04525</name>
</gene>
<accession>A0A552UGU2</accession>
<evidence type="ECO:0000313" key="2">
    <source>
        <dbReference type="EMBL" id="TRW17434.1"/>
    </source>
</evidence>
<comment type="caution">
    <text evidence="2">The sequence shown here is derived from an EMBL/GenBank/DDBJ whole genome shotgun (WGS) entry which is preliminary data.</text>
</comment>
<sequence length="322" mass="35772">MILKAQENSRDDIATLEQLARHPQATDVQRQQISDQIRNLRSGDRGEAEAAYEIDLHFGRSPNWMIIHDLRIEHRGFVAQIDHLMINRLLEFWVLESKRFANGVKINEHGEFTTFYDRVPRGAASPIEQNRRHIKVLETVIADGMIRLPSRIGFTVQPKLKSLVLISQGAINRPRTHVPGIETVIKNDQLSTTVNRALDKVGVLALTSLVGQATLEGVGHQMLALHRPITRRWAAQFRLSDTPIPAAEPQEAAANSTLARRRIGPAAASQAAPERHCTNCAVPVSQGVARYCTTQPLFGGAIFCMSCQSNALRQAKLEAARP</sequence>
<dbReference type="AlphaFoldDB" id="A0A552UGU2"/>
<feature type="domain" description="NERD" evidence="1">
    <location>
        <begin position="42"/>
        <end position="160"/>
    </location>
</feature>
<dbReference type="InterPro" id="IPR011528">
    <property type="entry name" value="NERD"/>
</dbReference>
<reference evidence="2 3" key="1">
    <citation type="submission" date="2019-07" db="EMBL/GenBank/DDBJ databases">
        <title>Novel species isolated from glacier.</title>
        <authorList>
            <person name="Liu Q."/>
            <person name="Xin Y.-H."/>
        </authorList>
    </citation>
    <scope>NUCLEOTIDE SEQUENCE [LARGE SCALE GENOMIC DNA]</scope>
    <source>
        <strain evidence="2 3">LB1R16</strain>
    </source>
</reference>
<keyword evidence="3" id="KW-1185">Reference proteome</keyword>
<proteinExistence type="predicted"/>
<dbReference type="PROSITE" id="PS50965">
    <property type="entry name" value="NERD"/>
    <property type="match status" value="1"/>
</dbReference>
<dbReference type="OrthoDB" id="7388945at2"/>
<protein>
    <submittedName>
        <fullName evidence="2">NERD domain-containing protein</fullName>
    </submittedName>
</protein>